<evidence type="ECO:0000256" key="1">
    <source>
        <dbReference type="SAM" id="MobiDB-lite"/>
    </source>
</evidence>
<sequence length="432" mass="48584">MYPGQRVPANSFCEELLDVTHTQRYSMDHVDIQWMCPVMSSNSAFSTDHTKRYMRSPVRESTPYRSQYLSNISLPPWHTSPRVFSIQSTPCPGHPTYMQMISSPSPLSRNTALLHPDFSPPFQGNTPFERQFISDLPYAEYISFNTDLSPVSRKDSIHSSQSSSLTDIRSGTTPLCNDRAQNLELYSTTERVSLIERFKSVAREPDGDSQKRSKSPISDASSLTPLSSPDQFVGRHAQREASTPPTSPVQYSFRNATETAETNRPARDLPSAYLTQESSKRSDDFERKRKPVPAYHYFAHMGENCHKRKKLRPLNETDAISILPIFDCDKPTRRLLPAGIPYHPQFSLFYRRFPVSSHIQTADGIFAPLSSSLQHPGGLYNPPHSALDLYTPRFVRGCGTSKVGLCPVCVESPGRGGSGQCVWLSMKFSAYK</sequence>
<feature type="compositionally biased region" description="Polar residues" evidence="1">
    <location>
        <begin position="215"/>
        <end position="230"/>
    </location>
</feature>
<dbReference type="InterPro" id="IPR028012">
    <property type="entry name" value="Rua1_C"/>
</dbReference>
<reference evidence="4" key="2">
    <citation type="submission" date="2015-01" db="EMBL/GenBank/DDBJ databases">
        <title>Evolutionary Origins and Diversification of the Mycorrhizal Mutualists.</title>
        <authorList>
            <consortium name="DOE Joint Genome Institute"/>
            <consortium name="Mycorrhizal Genomics Consortium"/>
            <person name="Kohler A."/>
            <person name="Kuo A."/>
            <person name="Nagy L.G."/>
            <person name="Floudas D."/>
            <person name="Copeland A."/>
            <person name="Barry K.W."/>
            <person name="Cichocki N."/>
            <person name="Veneault-Fourrey C."/>
            <person name="LaButti K."/>
            <person name="Lindquist E.A."/>
            <person name="Lipzen A."/>
            <person name="Lundell T."/>
            <person name="Morin E."/>
            <person name="Murat C."/>
            <person name="Riley R."/>
            <person name="Ohm R."/>
            <person name="Sun H."/>
            <person name="Tunlid A."/>
            <person name="Henrissat B."/>
            <person name="Grigoriev I.V."/>
            <person name="Hibbett D.S."/>
            <person name="Martin F."/>
        </authorList>
    </citation>
    <scope>NUCLEOTIDE SEQUENCE [LARGE SCALE GENOMIC DNA]</scope>
    <source>
        <strain evidence="4">Marx 270</strain>
    </source>
</reference>
<feature type="domain" description="Transcription regulator Rua1 C-terminal" evidence="2">
    <location>
        <begin position="386"/>
        <end position="432"/>
    </location>
</feature>
<evidence type="ECO:0000259" key="2">
    <source>
        <dbReference type="Pfam" id="PF14616"/>
    </source>
</evidence>
<feature type="region of interest" description="Disordered" evidence="1">
    <location>
        <begin position="151"/>
        <end position="176"/>
    </location>
</feature>
<dbReference type="Pfam" id="PF14616">
    <property type="entry name" value="Rua1_C"/>
    <property type="match status" value="1"/>
</dbReference>
<evidence type="ECO:0000313" key="3">
    <source>
        <dbReference type="EMBL" id="KIO00725.1"/>
    </source>
</evidence>
<feature type="region of interest" description="Disordered" evidence="1">
    <location>
        <begin position="257"/>
        <end position="288"/>
    </location>
</feature>
<evidence type="ECO:0000313" key="4">
    <source>
        <dbReference type="Proteomes" id="UP000054217"/>
    </source>
</evidence>
<dbReference type="OrthoDB" id="5595379at2759"/>
<feature type="region of interest" description="Disordered" evidence="1">
    <location>
        <begin position="198"/>
        <end position="230"/>
    </location>
</feature>
<gene>
    <name evidence="3" type="ORF">M404DRAFT_759800</name>
</gene>
<name>A0A0C3NI79_PISTI</name>
<protein>
    <recommendedName>
        <fullName evidence="2">Transcription regulator Rua1 C-terminal domain-containing protein</fullName>
    </recommendedName>
</protein>
<dbReference type="PANTHER" id="PTHR28125">
    <property type="entry name" value="MEIOTIC EXPRESSION UP-REGULATED PROTEIN 26"/>
    <property type="match status" value="1"/>
</dbReference>
<dbReference type="Proteomes" id="UP000054217">
    <property type="component" value="Unassembled WGS sequence"/>
</dbReference>
<feature type="compositionally biased region" description="Basic and acidic residues" evidence="1">
    <location>
        <begin position="198"/>
        <end position="211"/>
    </location>
</feature>
<dbReference type="AlphaFoldDB" id="A0A0C3NI79"/>
<dbReference type="PANTHER" id="PTHR28125:SF2">
    <property type="entry name" value="MEIOTIC EXPRESSION UP-REGULATED PROTEIN 26"/>
    <property type="match status" value="1"/>
</dbReference>
<accession>A0A0C3NI79</accession>
<keyword evidence="4" id="KW-1185">Reference proteome</keyword>
<feature type="compositionally biased region" description="Polar residues" evidence="1">
    <location>
        <begin position="158"/>
        <end position="175"/>
    </location>
</feature>
<feature type="compositionally biased region" description="Basic and acidic residues" evidence="1">
    <location>
        <begin position="278"/>
        <end position="287"/>
    </location>
</feature>
<dbReference type="InParanoid" id="A0A0C3NI79"/>
<dbReference type="EMBL" id="KN831994">
    <property type="protein sequence ID" value="KIO00725.1"/>
    <property type="molecule type" value="Genomic_DNA"/>
</dbReference>
<reference evidence="3 4" key="1">
    <citation type="submission" date="2014-04" db="EMBL/GenBank/DDBJ databases">
        <authorList>
            <consortium name="DOE Joint Genome Institute"/>
            <person name="Kuo A."/>
            <person name="Kohler A."/>
            <person name="Costa M.D."/>
            <person name="Nagy L.G."/>
            <person name="Floudas D."/>
            <person name="Copeland A."/>
            <person name="Barry K.W."/>
            <person name="Cichocki N."/>
            <person name="Veneault-Fourrey C."/>
            <person name="LaButti K."/>
            <person name="Lindquist E.A."/>
            <person name="Lipzen A."/>
            <person name="Lundell T."/>
            <person name="Morin E."/>
            <person name="Murat C."/>
            <person name="Sun H."/>
            <person name="Tunlid A."/>
            <person name="Henrissat B."/>
            <person name="Grigoriev I.V."/>
            <person name="Hibbett D.S."/>
            <person name="Martin F."/>
            <person name="Nordberg H.P."/>
            <person name="Cantor M.N."/>
            <person name="Hua S.X."/>
        </authorList>
    </citation>
    <scope>NUCLEOTIDE SEQUENCE [LARGE SCALE GENOMIC DNA]</scope>
    <source>
        <strain evidence="3 4">Marx 270</strain>
    </source>
</reference>
<organism evidence="3 4">
    <name type="scientific">Pisolithus tinctorius Marx 270</name>
    <dbReference type="NCBI Taxonomy" id="870435"/>
    <lineage>
        <taxon>Eukaryota</taxon>
        <taxon>Fungi</taxon>
        <taxon>Dikarya</taxon>
        <taxon>Basidiomycota</taxon>
        <taxon>Agaricomycotina</taxon>
        <taxon>Agaricomycetes</taxon>
        <taxon>Agaricomycetidae</taxon>
        <taxon>Boletales</taxon>
        <taxon>Sclerodermatineae</taxon>
        <taxon>Pisolithaceae</taxon>
        <taxon>Pisolithus</taxon>
    </lineage>
</organism>
<dbReference type="STRING" id="870435.A0A0C3NI79"/>
<dbReference type="HOGENOM" id="CLU_035161_0_0_1"/>
<proteinExistence type="predicted"/>